<evidence type="ECO:0000313" key="6">
    <source>
        <dbReference type="Proteomes" id="UP001056766"/>
    </source>
</evidence>
<dbReference type="InterPro" id="IPR051011">
    <property type="entry name" value="Metal_resp_trans_reg"/>
</dbReference>
<accession>A0A9E4ZDA8</accession>
<keyword evidence="1" id="KW-0805">Transcription regulation</keyword>
<evidence type="ECO:0000259" key="4">
    <source>
        <dbReference type="PROSITE" id="PS50987"/>
    </source>
</evidence>
<dbReference type="InterPro" id="IPR011991">
    <property type="entry name" value="ArsR-like_HTH"/>
</dbReference>
<organism evidence="5 6">
    <name type="scientific">Methanococcoides seepicolus</name>
    <dbReference type="NCBI Taxonomy" id="2828780"/>
    <lineage>
        <taxon>Archaea</taxon>
        <taxon>Methanobacteriati</taxon>
        <taxon>Methanobacteriota</taxon>
        <taxon>Stenosarchaea group</taxon>
        <taxon>Methanomicrobia</taxon>
        <taxon>Methanosarcinales</taxon>
        <taxon>Methanosarcinaceae</taxon>
        <taxon>Methanococcoides</taxon>
    </lineage>
</organism>
<dbReference type="PANTHER" id="PTHR43132:SF2">
    <property type="entry name" value="ARSENICAL RESISTANCE OPERON REPRESSOR ARSR-RELATED"/>
    <property type="match status" value="1"/>
</dbReference>
<evidence type="ECO:0000256" key="2">
    <source>
        <dbReference type="ARBA" id="ARBA00023125"/>
    </source>
</evidence>
<dbReference type="PANTHER" id="PTHR43132">
    <property type="entry name" value="ARSENICAL RESISTANCE OPERON REPRESSOR ARSR-RELATED"/>
    <property type="match status" value="1"/>
</dbReference>
<dbReference type="InterPro" id="IPR036388">
    <property type="entry name" value="WH-like_DNA-bd_sf"/>
</dbReference>
<comment type="caution">
    <text evidence="5">The sequence shown here is derived from an EMBL/GenBank/DDBJ whole genome shotgun (WGS) entry which is preliminary data.</text>
</comment>
<reference evidence="5" key="2">
    <citation type="submission" date="2021-04" db="EMBL/GenBank/DDBJ databases">
        <authorList>
            <person name="Dong X."/>
        </authorList>
    </citation>
    <scope>NUCLEOTIDE SEQUENCE</scope>
    <source>
        <strain evidence="5">LLY</strain>
    </source>
</reference>
<dbReference type="Pfam" id="PF01022">
    <property type="entry name" value="HTH_5"/>
    <property type="match status" value="1"/>
</dbReference>
<keyword evidence="3" id="KW-0804">Transcription</keyword>
<dbReference type="AlphaFoldDB" id="A0A9E4ZDA8"/>
<keyword evidence="6" id="KW-1185">Reference proteome</keyword>
<dbReference type="Gene3D" id="1.10.10.10">
    <property type="entry name" value="Winged helix-like DNA-binding domain superfamily/Winged helix DNA-binding domain"/>
    <property type="match status" value="1"/>
</dbReference>
<feature type="domain" description="HTH arsR-type" evidence="4">
    <location>
        <begin position="25"/>
        <end position="110"/>
    </location>
</feature>
<dbReference type="PRINTS" id="PR00778">
    <property type="entry name" value="HTHARSR"/>
</dbReference>
<protein>
    <submittedName>
        <fullName evidence="5">Winged helix-turn-helix transcriptional regulator</fullName>
    </submittedName>
</protein>
<dbReference type="InterPro" id="IPR036390">
    <property type="entry name" value="WH_DNA-bd_sf"/>
</dbReference>
<reference evidence="5" key="1">
    <citation type="journal article" date="2021" name="mSystems">
        <title>Bacteria and Archaea Synergistically Convert Glycine Betaine to Biogenic Methane in the Formosa Cold Seep of the South China Sea.</title>
        <authorList>
            <person name="Li L."/>
            <person name="Zhang W."/>
            <person name="Zhang S."/>
            <person name="Song L."/>
            <person name="Sun Q."/>
            <person name="Zhang H."/>
            <person name="Xiang H."/>
            <person name="Dong X."/>
        </authorList>
    </citation>
    <scope>NUCLEOTIDE SEQUENCE</scope>
    <source>
        <strain evidence="5">LLY</strain>
    </source>
</reference>
<dbReference type="Proteomes" id="UP001056766">
    <property type="component" value="Unassembled WGS sequence"/>
</dbReference>
<dbReference type="GO" id="GO:0003700">
    <property type="term" value="F:DNA-binding transcription factor activity"/>
    <property type="evidence" value="ECO:0007669"/>
    <property type="project" value="InterPro"/>
</dbReference>
<dbReference type="SMART" id="SM00418">
    <property type="entry name" value="HTH_ARSR"/>
    <property type="match status" value="1"/>
</dbReference>
<dbReference type="CDD" id="cd00090">
    <property type="entry name" value="HTH_ARSR"/>
    <property type="match status" value="1"/>
</dbReference>
<dbReference type="EMBL" id="JAGSOI010000005">
    <property type="protein sequence ID" value="MCM1985882.1"/>
    <property type="molecule type" value="Genomic_DNA"/>
</dbReference>
<dbReference type="PROSITE" id="PS50987">
    <property type="entry name" value="HTH_ARSR_2"/>
    <property type="match status" value="1"/>
</dbReference>
<evidence type="ECO:0000256" key="3">
    <source>
        <dbReference type="ARBA" id="ARBA00023163"/>
    </source>
</evidence>
<dbReference type="GO" id="GO:0003677">
    <property type="term" value="F:DNA binding"/>
    <property type="evidence" value="ECO:0007669"/>
    <property type="project" value="UniProtKB-KW"/>
</dbReference>
<proteinExistence type="predicted"/>
<gene>
    <name evidence="5" type="ORF">KDK67_02455</name>
</gene>
<evidence type="ECO:0000313" key="5">
    <source>
        <dbReference type="EMBL" id="MCM1985882.1"/>
    </source>
</evidence>
<dbReference type="NCBIfam" id="NF033788">
    <property type="entry name" value="HTH_metalloreg"/>
    <property type="match status" value="1"/>
</dbReference>
<keyword evidence="2" id="KW-0238">DNA-binding</keyword>
<name>A0A9E4ZDA8_9EURY</name>
<sequence>MIIPEPIENEVKLLGGTEGIALRIANEDKLAEQSTIHHALSSTIRLKILSLILVQPLCVCLIKEIMKMSDSKLSYHLSTLVASGLIRREKKGNWIIYHPTEKAEKYRVEV</sequence>
<dbReference type="SUPFAM" id="SSF46785">
    <property type="entry name" value="Winged helix' DNA-binding domain"/>
    <property type="match status" value="1"/>
</dbReference>
<evidence type="ECO:0000256" key="1">
    <source>
        <dbReference type="ARBA" id="ARBA00023015"/>
    </source>
</evidence>
<dbReference type="RefSeq" id="WP_250867252.1">
    <property type="nucleotide sequence ID" value="NZ_JAGSOI010000005.1"/>
</dbReference>
<dbReference type="InterPro" id="IPR001845">
    <property type="entry name" value="HTH_ArsR_DNA-bd_dom"/>
</dbReference>